<dbReference type="Pfam" id="PF01344">
    <property type="entry name" value="Kelch_1"/>
    <property type="match status" value="3"/>
</dbReference>
<dbReference type="Pfam" id="PF00787">
    <property type="entry name" value="PX"/>
    <property type="match status" value="1"/>
</dbReference>
<dbReference type="InterPro" id="IPR006652">
    <property type="entry name" value="Kelch_1"/>
</dbReference>
<organism evidence="4 5">
    <name type="scientific">Symbiodinium pilosum</name>
    <name type="common">Dinoflagellate</name>
    <dbReference type="NCBI Taxonomy" id="2952"/>
    <lineage>
        <taxon>Eukaryota</taxon>
        <taxon>Sar</taxon>
        <taxon>Alveolata</taxon>
        <taxon>Dinophyceae</taxon>
        <taxon>Suessiales</taxon>
        <taxon>Symbiodiniaceae</taxon>
        <taxon>Symbiodinium</taxon>
    </lineage>
</organism>
<keyword evidence="5" id="KW-1185">Reference proteome</keyword>
<dbReference type="PROSITE" id="PS50195">
    <property type="entry name" value="PX"/>
    <property type="match status" value="1"/>
</dbReference>
<dbReference type="EMBL" id="CAJNIZ010043382">
    <property type="protein sequence ID" value="CAE7658576.1"/>
    <property type="molecule type" value="Genomic_DNA"/>
</dbReference>
<dbReference type="InterPro" id="IPR036871">
    <property type="entry name" value="PX_dom_sf"/>
</dbReference>
<dbReference type="PANTHER" id="PTHR45632">
    <property type="entry name" value="LD33804P"/>
    <property type="match status" value="1"/>
</dbReference>
<dbReference type="CDD" id="cd06093">
    <property type="entry name" value="PX_domain"/>
    <property type="match status" value="1"/>
</dbReference>
<evidence type="ECO:0000313" key="4">
    <source>
        <dbReference type="EMBL" id="CAE7658576.1"/>
    </source>
</evidence>
<reference evidence="4" key="1">
    <citation type="submission" date="2021-02" db="EMBL/GenBank/DDBJ databases">
        <authorList>
            <person name="Dougan E. K."/>
            <person name="Rhodes N."/>
            <person name="Thang M."/>
            <person name="Chan C."/>
        </authorList>
    </citation>
    <scope>NUCLEOTIDE SEQUENCE</scope>
</reference>
<evidence type="ECO:0000256" key="2">
    <source>
        <dbReference type="ARBA" id="ARBA00022737"/>
    </source>
</evidence>
<evidence type="ECO:0000256" key="1">
    <source>
        <dbReference type="ARBA" id="ARBA00022441"/>
    </source>
</evidence>
<dbReference type="OrthoDB" id="45365at2759"/>
<dbReference type="GO" id="GO:0035091">
    <property type="term" value="F:phosphatidylinositol binding"/>
    <property type="evidence" value="ECO:0007669"/>
    <property type="project" value="InterPro"/>
</dbReference>
<dbReference type="SUPFAM" id="SSF117281">
    <property type="entry name" value="Kelch motif"/>
    <property type="match status" value="1"/>
</dbReference>
<dbReference type="InterPro" id="IPR015915">
    <property type="entry name" value="Kelch-typ_b-propeller"/>
</dbReference>
<dbReference type="PANTHER" id="PTHR45632:SF3">
    <property type="entry name" value="KELCH-LIKE PROTEIN 32"/>
    <property type="match status" value="1"/>
</dbReference>
<dbReference type="AlphaFoldDB" id="A0A812W158"/>
<keyword evidence="1" id="KW-0880">Kelch repeat</keyword>
<evidence type="ECO:0000259" key="3">
    <source>
        <dbReference type="PROSITE" id="PS50195"/>
    </source>
</evidence>
<dbReference type="Gene3D" id="2.120.10.80">
    <property type="entry name" value="Kelch-type beta propeller"/>
    <property type="match status" value="1"/>
</dbReference>
<feature type="domain" description="PX" evidence="3">
    <location>
        <begin position="1"/>
        <end position="118"/>
    </location>
</feature>
<name>A0A812W158_SYMPI</name>
<accession>A0A812W158</accession>
<proteinExistence type="predicted"/>
<sequence length="504" mass="55341">MEREYVVEVLGHVQERTHVKYCIVTSTADGRQWQAYRRFRDLFELHNLLRPKLGNSRAALPARRAYGFGKLLYGHEQDSDFVLERQHELQTYLNATVAVDAALCASLRSFLGLPLLPESLSLQPELNIPSDAGKWKTHGKLDLRLLRTLFSSSLSSERRKRLVGIPLSVVELHDVAQTVSEMVGAASTCVFRAASRAVAESVRRSLAYLLTCTSRIYVLSCWQGRTPALSLFHPHTHTFEDFEAPLSSYSAVASRGGNLFVLTAEDQVGSSGTTWSKPRFLRFDVMRREWHALPPRPGESATRYALAAAGSSIYAFGGMSRRGVLGAAHRFDLRRGSWEALPPMRCPRCDLATAVRGGEIFVIGGSEASGEASNVVERFHVTARQWGSAPPLLQQRHSASATALGYDLFVFGGGAVARDHLLADAVSPPMVEHLTEDGWETLESPTLQRHGCGAAAAAGQVFVFGGYSSEFAEVDRWDAESQQWETLRLPGRLRGVCAAAAAIS</sequence>
<dbReference type="Proteomes" id="UP000649617">
    <property type="component" value="Unassembled WGS sequence"/>
</dbReference>
<keyword evidence="2" id="KW-0677">Repeat</keyword>
<dbReference type="InterPro" id="IPR001683">
    <property type="entry name" value="PX_dom"/>
</dbReference>
<comment type="caution">
    <text evidence="4">The sequence shown here is derived from an EMBL/GenBank/DDBJ whole genome shotgun (WGS) entry which is preliminary data.</text>
</comment>
<gene>
    <name evidence="4" type="primary">ivns1abpb</name>
    <name evidence="4" type="ORF">SPIL2461_LOCUS17780</name>
</gene>
<protein>
    <submittedName>
        <fullName evidence="4">Ivns1abpb protein</fullName>
    </submittedName>
</protein>
<evidence type="ECO:0000313" key="5">
    <source>
        <dbReference type="Proteomes" id="UP000649617"/>
    </source>
</evidence>
<dbReference type="SMART" id="SM00612">
    <property type="entry name" value="Kelch"/>
    <property type="match status" value="3"/>
</dbReference>
<dbReference type="SUPFAM" id="SSF64268">
    <property type="entry name" value="PX domain"/>
    <property type="match status" value="1"/>
</dbReference>
<dbReference type="Gene3D" id="3.30.1520.10">
    <property type="entry name" value="Phox-like domain"/>
    <property type="match status" value="1"/>
</dbReference>